<dbReference type="GO" id="GO:0046047">
    <property type="term" value="P:TTP catabolic process"/>
    <property type="evidence" value="ECO:0007669"/>
    <property type="project" value="TreeGrafter"/>
</dbReference>
<gene>
    <name evidence="7" type="ORF">COA71_12205</name>
</gene>
<name>A0A2A5C8N5_9GAMM</name>
<evidence type="ECO:0000256" key="4">
    <source>
        <dbReference type="ARBA" id="ARBA00074799"/>
    </source>
</evidence>
<dbReference type="GO" id="GO:0046061">
    <property type="term" value="P:dATP catabolic process"/>
    <property type="evidence" value="ECO:0007669"/>
    <property type="project" value="TreeGrafter"/>
</dbReference>
<accession>A0A2A5C8N5</accession>
<dbReference type="NCBIfam" id="NF007113">
    <property type="entry name" value="PRK09562.1"/>
    <property type="match status" value="1"/>
</dbReference>
<dbReference type="GO" id="GO:0046052">
    <property type="term" value="P:UTP catabolic process"/>
    <property type="evidence" value="ECO:0007669"/>
    <property type="project" value="TreeGrafter"/>
</dbReference>
<feature type="coiled-coil region" evidence="5">
    <location>
        <begin position="178"/>
        <end position="205"/>
    </location>
</feature>
<evidence type="ECO:0000313" key="7">
    <source>
        <dbReference type="EMBL" id="PCJ39935.1"/>
    </source>
</evidence>
<dbReference type="FunFam" id="1.10.287.1080:FF:000003">
    <property type="entry name" value="Nucleoside triphosphate pyrophosphohydrolase"/>
    <property type="match status" value="1"/>
</dbReference>
<evidence type="ECO:0000256" key="5">
    <source>
        <dbReference type="SAM" id="Coils"/>
    </source>
</evidence>
<sequence length="281" mass="32447">MESNSAKIAELLKVMALLRDKEYGCAWDLKQTFKSVAPHTLEECYEVIECIEQEDFQHLPEELGDLLFQVVFYAQMASEDSLFTFSDICDSIINKLLTRHPHVFPDATIASFGKKNNLSPEQVEASWEKIKQKEREYAQQKQGGNDIPSLLDDVPQALPALLRAKKLQNRAATGGFDWKEVKSVVKKIVEEIEELEEAMMAEDQIHIEEEFGDLLFSVVNLSRHLKLNPESSLRSANNKFSRRFRLIESMLHEQNLEMKKLTLDELETYWQLAKQKLLKQS</sequence>
<feature type="domain" description="NTP pyrophosphohydrolase MazG-like" evidence="6">
    <location>
        <begin position="31"/>
        <end position="104"/>
    </location>
</feature>
<dbReference type="SUPFAM" id="SSF101386">
    <property type="entry name" value="all-alpha NTP pyrophosphatases"/>
    <property type="match status" value="2"/>
</dbReference>
<dbReference type="Proteomes" id="UP000228987">
    <property type="component" value="Unassembled WGS sequence"/>
</dbReference>
<comment type="caution">
    <text evidence="7">The sequence shown here is derived from an EMBL/GenBank/DDBJ whole genome shotgun (WGS) entry which is preliminary data.</text>
</comment>
<dbReference type="Pfam" id="PF03819">
    <property type="entry name" value="MazG"/>
    <property type="match status" value="2"/>
</dbReference>
<dbReference type="FunFam" id="1.10.287.1080:FF:000001">
    <property type="entry name" value="Nucleoside triphosphate pyrophosphohydrolase"/>
    <property type="match status" value="1"/>
</dbReference>
<evidence type="ECO:0000256" key="2">
    <source>
        <dbReference type="ARBA" id="ARBA00061115"/>
    </source>
</evidence>
<comment type="similarity">
    <text evidence="2">Belongs to the nucleoside triphosphate pyrophosphohydrolase family.</text>
</comment>
<dbReference type="NCBIfam" id="TIGR00444">
    <property type="entry name" value="mazG"/>
    <property type="match status" value="1"/>
</dbReference>
<dbReference type="CDD" id="cd11528">
    <property type="entry name" value="NTP-PPase_MazG_Nterm"/>
    <property type="match status" value="1"/>
</dbReference>
<organism evidence="7 8">
    <name type="scientific">SAR86 cluster bacterium</name>
    <dbReference type="NCBI Taxonomy" id="2030880"/>
    <lineage>
        <taxon>Bacteria</taxon>
        <taxon>Pseudomonadati</taxon>
        <taxon>Pseudomonadota</taxon>
        <taxon>Gammaproteobacteria</taxon>
        <taxon>SAR86 cluster</taxon>
    </lineage>
</organism>
<evidence type="ECO:0000256" key="1">
    <source>
        <dbReference type="ARBA" id="ARBA00052141"/>
    </source>
</evidence>
<dbReference type="EMBL" id="NVWI01000011">
    <property type="protein sequence ID" value="PCJ39935.1"/>
    <property type="molecule type" value="Genomic_DNA"/>
</dbReference>
<dbReference type="InterPro" id="IPR011551">
    <property type="entry name" value="NTP_PyrPHydrolase_MazG"/>
</dbReference>
<dbReference type="InterPro" id="IPR004518">
    <property type="entry name" value="MazG-like_dom"/>
</dbReference>
<comment type="catalytic activity">
    <reaction evidence="1">
        <text>ATP + H2O = AMP + diphosphate + H(+)</text>
        <dbReference type="Rhea" id="RHEA:14245"/>
        <dbReference type="ChEBI" id="CHEBI:15377"/>
        <dbReference type="ChEBI" id="CHEBI:15378"/>
        <dbReference type="ChEBI" id="CHEBI:30616"/>
        <dbReference type="ChEBI" id="CHEBI:33019"/>
        <dbReference type="ChEBI" id="CHEBI:456215"/>
        <dbReference type="EC" id="3.6.1.8"/>
    </reaction>
</comment>
<keyword evidence="7" id="KW-0378">Hydrolase</keyword>
<dbReference type="GO" id="GO:0046081">
    <property type="term" value="P:dUTP catabolic process"/>
    <property type="evidence" value="ECO:0007669"/>
    <property type="project" value="TreeGrafter"/>
</dbReference>
<dbReference type="InterPro" id="IPR048011">
    <property type="entry name" value="NTP-PPase_MazG-like_C"/>
</dbReference>
<dbReference type="InterPro" id="IPR048015">
    <property type="entry name" value="NTP-PPase_MazG-like_N"/>
</dbReference>
<dbReference type="CDD" id="cd11529">
    <property type="entry name" value="NTP-PPase_MazG_Cterm"/>
    <property type="match status" value="1"/>
</dbReference>
<reference evidence="8" key="1">
    <citation type="submission" date="2017-08" db="EMBL/GenBank/DDBJ databases">
        <title>A dynamic microbial community with high functional redundancy inhabits the cold, oxic subseafloor aquifer.</title>
        <authorList>
            <person name="Tully B.J."/>
            <person name="Wheat C.G."/>
            <person name="Glazer B.T."/>
            <person name="Huber J.A."/>
        </authorList>
    </citation>
    <scope>NUCLEOTIDE SEQUENCE [LARGE SCALE GENOMIC DNA]</scope>
</reference>
<proteinExistence type="inferred from homology"/>
<protein>
    <recommendedName>
        <fullName evidence="4">Nucleoside triphosphate pyrophosphohydrolase</fullName>
        <ecNumber evidence="3">3.6.1.8</ecNumber>
    </recommendedName>
</protein>
<dbReference type="AlphaFoldDB" id="A0A2A5C8N5"/>
<evidence type="ECO:0000259" key="6">
    <source>
        <dbReference type="Pfam" id="PF03819"/>
    </source>
</evidence>
<dbReference type="EC" id="3.6.1.8" evidence="3"/>
<dbReference type="PANTHER" id="PTHR30522:SF0">
    <property type="entry name" value="NUCLEOSIDE TRIPHOSPHATE PYROPHOSPHOHYDROLASE"/>
    <property type="match status" value="1"/>
</dbReference>
<dbReference type="GO" id="GO:0006203">
    <property type="term" value="P:dGTP catabolic process"/>
    <property type="evidence" value="ECO:0007669"/>
    <property type="project" value="TreeGrafter"/>
</dbReference>
<dbReference type="GO" id="GO:0046076">
    <property type="term" value="P:dTTP catabolic process"/>
    <property type="evidence" value="ECO:0007669"/>
    <property type="project" value="TreeGrafter"/>
</dbReference>
<dbReference type="GO" id="GO:0047693">
    <property type="term" value="F:ATP diphosphatase activity"/>
    <property type="evidence" value="ECO:0007669"/>
    <property type="project" value="UniProtKB-EC"/>
</dbReference>
<evidence type="ECO:0000313" key="8">
    <source>
        <dbReference type="Proteomes" id="UP000228987"/>
    </source>
</evidence>
<keyword evidence="5" id="KW-0175">Coiled coil</keyword>
<feature type="domain" description="NTP pyrophosphohydrolase MazG-like" evidence="6">
    <location>
        <begin position="181"/>
        <end position="243"/>
    </location>
</feature>
<dbReference type="Gene3D" id="1.10.287.1080">
    <property type="entry name" value="MazG-like"/>
    <property type="match status" value="2"/>
</dbReference>
<dbReference type="PANTHER" id="PTHR30522">
    <property type="entry name" value="NUCLEOSIDE TRIPHOSPHATE PYROPHOSPHOHYDROLASE"/>
    <property type="match status" value="1"/>
</dbReference>
<evidence type="ECO:0000256" key="3">
    <source>
        <dbReference type="ARBA" id="ARBA00066372"/>
    </source>
</evidence>
<dbReference type="GO" id="GO:0006950">
    <property type="term" value="P:response to stress"/>
    <property type="evidence" value="ECO:0007669"/>
    <property type="project" value="UniProtKB-ARBA"/>
</dbReference>